<dbReference type="GO" id="GO:0006811">
    <property type="term" value="P:monoatomic ion transport"/>
    <property type="evidence" value="ECO:0007669"/>
    <property type="project" value="UniProtKB-KW"/>
</dbReference>
<evidence type="ECO:0000256" key="4">
    <source>
        <dbReference type="ARBA" id="ARBA00022452"/>
    </source>
</evidence>
<dbReference type="RefSeq" id="WP_094060584.1">
    <property type="nucleotide sequence ID" value="NZ_CP022530.1"/>
</dbReference>
<keyword evidence="14" id="KW-1185">Reference proteome</keyword>
<evidence type="ECO:0000256" key="1">
    <source>
        <dbReference type="ARBA" id="ARBA00004571"/>
    </source>
</evidence>
<keyword evidence="7" id="KW-0406">Ion transport</keyword>
<dbReference type="GO" id="GO:0009279">
    <property type="term" value="C:cell outer membrane"/>
    <property type="evidence" value="ECO:0007669"/>
    <property type="project" value="UniProtKB-SubCell"/>
</dbReference>
<keyword evidence="4" id="KW-1134">Transmembrane beta strand</keyword>
<dbReference type="PANTHER" id="PTHR34501">
    <property type="entry name" value="PROTEIN YDDL-RELATED"/>
    <property type="match status" value="1"/>
</dbReference>
<feature type="signal peptide" evidence="11">
    <location>
        <begin position="1"/>
        <end position="22"/>
    </location>
</feature>
<comment type="subunit">
    <text evidence="2">Homotrimer.</text>
</comment>
<name>A0A222FLD6_9GAMM</name>
<dbReference type="GO" id="GO:0046930">
    <property type="term" value="C:pore complex"/>
    <property type="evidence" value="ECO:0007669"/>
    <property type="project" value="UniProtKB-KW"/>
</dbReference>
<dbReference type="InterPro" id="IPR023614">
    <property type="entry name" value="Porin_dom_sf"/>
</dbReference>
<evidence type="ECO:0000256" key="9">
    <source>
        <dbReference type="ARBA" id="ARBA00023136"/>
    </source>
</evidence>
<proteinExistence type="predicted"/>
<evidence type="ECO:0000256" key="8">
    <source>
        <dbReference type="ARBA" id="ARBA00023114"/>
    </source>
</evidence>
<gene>
    <name evidence="13" type="ORF">CHH28_12300</name>
</gene>
<evidence type="ECO:0000256" key="10">
    <source>
        <dbReference type="ARBA" id="ARBA00023237"/>
    </source>
</evidence>
<dbReference type="KEGG" id="bsan:CHH28_12300"/>
<keyword evidence="8" id="KW-0626">Porin</keyword>
<dbReference type="EMBL" id="CP022530">
    <property type="protein sequence ID" value="ASP39406.1"/>
    <property type="molecule type" value="Genomic_DNA"/>
</dbReference>
<dbReference type="Proteomes" id="UP000202440">
    <property type="component" value="Chromosome"/>
</dbReference>
<evidence type="ECO:0000259" key="12">
    <source>
        <dbReference type="Pfam" id="PF13609"/>
    </source>
</evidence>
<dbReference type="AlphaFoldDB" id="A0A222FLD6"/>
<evidence type="ECO:0000256" key="2">
    <source>
        <dbReference type="ARBA" id="ARBA00011233"/>
    </source>
</evidence>
<dbReference type="PANTHER" id="PTHR34501:SF9">
    <property type="entry name" value="MAJOR OUTER MEMBRANE PROTEIN P.IA"/>
    <property type="match status" value="1"/>
</dbReference>
<dbReference type="SUPFAM" id="SSF56935">
    <property type="entry name" value="Porins"/>
    <property type="match status" value="1"/>
</dbReference>
<evidence type="ECO:0000313" key="13">
    <source>
        <dbReference type="EMBL" id="ASP39406.1"/>
    </source>
</evidence>
<feature type="chain" id="PRO_5012578394" description="Porin domain-containing protein" evidence="11">
    <location>
        <begin position="23"/>
        <end position="378"/>
    </location>
</feature>
<keyword evidence="9" id="KW-0472">Membrane</keyword>
<evidence type="ECO:0000313" key="14">
    <source>
        <dbReference type="Proteomes" id="UP000202440"/>
    </source>
</evidence>
<dbReference type="Pfam" id="PF13609">
    <property type="entry name" value="Porin_4"/>
    <property type="match status" value="1"/>
</dbReference>
<dbReference type="OrthoDB" id="784582at2"/>
<keyword evidence="10" id="KW-0998">Cell outer membrane</keyword>
<keyword evidence="5" id="KW-0812">Transmembrane</keyword>
<evidence type="ECO:0000256" key="7">
    <source>
        <dbReference type="ARBA" id="ARBA00023065"/>
    </source>
</evidence>
<sequence length="378" mass="40721">MFRPAPLALAVAVSAASMSATAAPTLYGWVDIGIESYSESSDLNIVDESGRVLYPGSDAPVANTDGKDFSLTNGSQSRLGLKGEEALEDGWVGQYRMELRANVLEDGGAAFRMRLGWLGLSKGDHHFKVGAQWSPFFAYSGWNTHRAEVHGVGSYFYITNLMVGSTQYGYRNDATVSYTYGDGAFSDSPFTATVALHVNEDDRGLDGDGNYTGSGAKTPLNDSGVTATTVAAAATFGPVTVNGAYIQSIVKESDEAKEMNIELAAPSIYSLGAKVKASDALDFGFAYRAADRDEGKDSGRQSYTVSAQYQLNPDLSLHLGYGMGSDDDDAQLQLEQNVFGMVQYELSGSRHLRFEFEQVSYEDNGDMTVGLFSMRQAF</sequence>
<evidence type="ECO:0000256" key="11">
    <source>
        <dbReference type="SAM" id="SignalP"/>
    </source>
</evidence>
<feature type="domain" description="Porin" evidence="12">
    <location>
        <begin position="8"/>
        <end position="328"/>
    </location>
</feature>
<keyword evidence="6 11" id="KW-0732">Signal</keyword>
<dbReference type="InterPro" id="IPR033900">
    <property type="entry name" value="Gram_neg_porin_domain"/>
</dbReference>
<reference evidence="13 14" key="1">
    <citation type="submission" date="2017-07" db="EMBL/GenBank/DDBJ databases">
        <title>Annotated genome sequence of Bacterioplanes sanyensis isolated from Red Sea.</title>
        <authorList>
            <person name="Rehman Z.U."/>
        </authorList>
    </citation>
    <scope>NUCLEOTIDE SEQUENCE [LARGE SCALE GENOMIC DNA]</scope>
    <source>
        <strain evidence="13 14">NV9</strain>
    </source>
</reference>
<keyword evidence="3" id="KW-0813">Transport</keyword>
<comment type="subcellular location">
    <subcellularLocation>
        <location evidence="1">Cell outer membrane</location>
        <topology evidence="1">Multi-pass membrane protein</topology>
    </subcellularLocation>
</comment>
<dbReference type="Gene3D" id="2.40.160.10">
    <property type="entry name" value="Porin"/>
    <property type="match status" value="1"/>
</dbReference>
<protein>
    <recommendedName>
        <fullName evidence="12">Porin domain-containing protein</fullName>
    </recommendedName>
</protein>
<dbReference type="GO" id="GO:0015288">
    <property type="term" value="F:porin activity"/>
    <property type="evidence" value="ECO:0007669"/>
    <property type="project" value="UniProtKB-KW"/>
</dbReference>
<accession>A0A222FLD6</accession>
<evidence type="ECO:0000256" key="3">
    <source>
        <dbReference type="ARBA" id="ARBA00022448"/>
    </source>
</evidence>
<evidence type="ECO:0000256" key="5">
    <source>
        <dbReference type="ARBA" id="ARBA00022692"/>
    </source>
</evidence>
<dbReference type="InterPro" id="IPR050298">
    <property type="entry name" value="Gram-neg_bact_OMP"/>
</dbReference>
<organism evidence="13 14">
    <name type="scientific">Bacterioplanes sanyensis</name>
    <dbReference type="NCBI Taxonomy" id="1249553"/>
    <lineage>
        <taxon>Bacteria</taxon>
        <taxon>Pseudomonadati</taxon>
        <taxon>Pseudomonadota</taxon>
        <taxon>Gammaproteobacteria</taxon>
        <taxon>Oceanospirillales</taxon>
        <taxon>Oceanospirillaceae</taxon>
        <taxon>Bacterioplanes</taxon>
    </lineage>
</organism>
<evidence type="ECO:0000256" key="6">
    <source>
        <dbReference type="ARBA" id="ARBA00022729"/>
    </source>
</evidence>